<evidence type="ECO:0000313" key="3">
    <source>
        <dbReference type="Proteomes" id="UP000000366"/>
    </source>
</evidence>
<keyword evidence="2" id="KW-0614">Plasmid</keyword>
<geneLocation type="plasmid" evidence="2 3">
    <name>RPME01</name>
</geneLocation>
<dbReference type="KEGG" id="mpt:Mpe_B0101"/>
<keyword evidence="3" id="KW-1185">Reference proteome</keyword>
<sequence length="129" mass="13723">MMDGGIAQGMCSPPPGSRMRRTGCKGTCARKASPVVTSTTEEIPMDTIVKALNADLPFKLLVLLGIAYGCYVLAGVARVSELHLARAACESAQLEAARNSFGSAGQVQRKRLEEEAEKICAKLKDVSRP</sequence>
<organism evidence="2 3">
    <name type="scientific">Methylibium petroleiphilum (strain ATCC BAA-1232 / LMG 22953 / PM1)</name>
    <dbReference type="NCBI Taxonomy" id="420662"/>
    <lineage>
        <taxon>Bacteria</taxon>
        <taxon>Pseudomonadati</taxon>
        <taxon>Pseudomonadota</taxon>
        <taxon>Betaproteobacteria</taxon>
        <taxon>Burkholderiales</taxon>
        <taxon>Sphaerotilaceae</taxon>
        <taxon>Methylibium</taxon>
    </lineage>
</organism>
<feature type="region of interest" description="Disordered" evidence="1">
    <location>
        <begin position="1"/>
        <end position="24"/>
    </location>
</feature>
<protein>
    <submittedName>
        <fullName evidence="2">Uncharacterized protein</fullName>
    </submittedName>
</protein>
<dbReference type="HOGENOM" id="CLU_1946319_0_0_4"/>
<dbReference type="Proteomes" id="UP000000366">
    <property type="component" value="Plasmid RPME01"/>
</dbReference>
<evidence type="ECO:0000313" key="2">
    <source>
        <dbReference type="EMBL" id="ABM96880.1"/>
    </source>
</evidence>
<dbReference type="AlphaFoldDB" id="A2SMU1"/>
<name>A2SMU1_METPP</name>
<dbReference type="EMBL" id="CP000556">
    <property type="protein sequence ID" value="ABM96880.1"/>
    <property type="molecule type" value="Genomic_DNA"/>
</dbReference>
<gene>
    <name evidence="2" type="ordered locus">Mpe_B0101</name>
</gene>
<accession>A2SMU1</accession>
<evidence type="ECO:0000256" key="1">
    <source>
        <dbReference type="SAM" id="MobiDB-lite"/>
    </source>
</evidence>
<proteinExistence type="predicted"/>
<reference evidence="2 3" key="1">
    <citation type="journal article" date="2007" name="J. Bacteriol.">
        <title>Whole-genome analysis of the methyl tert-butyl ether-degrading beta-proteobacterium Methylibium petroleiphilum PM1.</title>
        <authorList>
            <person name="Kane S.R."/>
            <person name="Chakicherla A.Y."/>
            <person name="Chain P.S.G."/>
            <person name="Schmidt R."/>
            <person name="Shin M.W."/>
            <person name="Legler T.C."/>
            <person name="Scow K.M."/>
            <person name="Larimer F.W."/>
            <person name="Lucas S.M."/>
            <person name="Richardson P.M."/>
            <person name="Hristova K.R."/>
        </authorList>
    </citation>
    <scope>NUCLEOTIDE SEQUENCE [LARGE SCALE GENOMIC DNA]</scope>
    <source>
        <strain evidence="3">ATCC BAA-1232 / LMG 22953 / PM1</strain>
        <plasmid evidence="2 3">RPME01</plasmid>
    </source>
</reference>